<dbReference type="Pfam" id="PF23783">
    <property type="entry name" value="Zn_ribbon_TiaS"/>
    <property type="match status" value="1"/>
</dbReference>
<dbReference type="EMBL" id="DQ284448">
    <property type="protein sequence ID" value="ABB88994.1"/>
    <property type="molecule type" value="Genomic_DNA"/>
</dbReference>
<sequence length="214" mass="24612">MVFRTNQGTNMHLQNQLVFSQVKPFMAGYVRGTVSKIPYVLQGGHVLFEISDSARDTYPVAVYEPTDLGRIAKQLVIGDVVDIGFGVREEQRGNSRILNLEYLAILRLNSIVHTQNPLCKVCRKRMKSEGKGKGYQCKECKIKTIKKYNVTVKRDIVEGFYLSSNKSHRHLTKPLHRFGRENSYPYVPGIYPFPNPNSFHRKGHFNDRTECRSF</sequence>
<evidence type="ECO:0000313" key="2">
    <source>
        <dbReference type="EMBL" id="ABB88994.1"/>
    </source>
</evidence>
<feature type="domain" description="TiaS C-terminal zinc ribbon" evidence="1">
    <location>
        <begin position="116"/>
        <end position="156"/>
    </location>
</feature>
<proteinExistence type="predicted"/>
<dbReference type="PANTHER" id="PTHR40705">
    <property type="entry name" value="TRNA(ILE2) 2-AGMATINYLCYTIDINE SYNTHETASE TIAS"/>
    <property type="match status" value="1"/>
</dbReference>
<evidence type="ECO:0000259" key="1">
    <source>
        <dbReference type="Pfam" id="PF23783"/>
    </source>
</evidence>
<protein>
    <submittedName>
        <fullName evidence="2">Putative OB-fold nucleic acid binding protein</fullName>
    </submittedName>
</protein>
<dbReference type="Gene3D" id="2.40.50.1010">
    <property type="match status" value="1"/>
</dbReference>
<accession>Q2V9D3</accession>
<dbReference type="PANTHER" id="PTHR40705:SF2">
    <property type="entry name" value="DUF1743 DOMAIN-CONTAINING PROTEIN"/>
    <property type="match status" value="1"/>
</dbReference>
<dbReference type="AlphaFoldDB" id="Q2V9D3"/>
<name>Q2V9D3_9CREN</name>
<organism evidence="2">
    <name type="scientific">uncultured crenarchaeote</name>
    <dbReference type="NCBI Taxonomy" id="29281"/>
    <lineage>
        <taxon>Archaea</taxon>
        <taxon>Thermoproteota</taxon>
        <taxon>environmental samples</taxon>
    </lineage>
</organism>
<dbReference type="InterPro" id="IPR055394">
    <property type="entry name" value="Zn_ribbon_TiaS"/>
</dbReference>
<reference evidence="2" key="1">
    <citation type="submission" date="2005-11" db="EMBL/GenBank/DDBJ databases">
        <title>Single cell genomics - a new approach in prokaryotic microbiology.</title>
        <authorList>
            <person name="Kvist T."/>
            <person name="Ahring B."/>
            <person name="Lasken R."/>
            <person name="Westermann P."/>
        </authorList>
    </citation>
    <scope>NUCLEOTIDE SEQUENCE</scope>
</reference>